<keyword evidence="2" id="KW-0472">Membrane</keyword>
<dbReference type="InterPro" id="IPR019169">
    <property type="entry name" value="Transmembrane_26"/>
</dbReference>
<feature type="region of interest" description="Disordered" evidence="1">
    <location>
        <begin position="316"/>
        <end position="489"/>
    </location>
</feature>
<evidence type="ECO:0008006" key="5">
    <source>
        <dbReference type="Google" id="ProtNLM"/>
    </source>
</evidence>
<evidence type="ECO:0000313" key="4">
    <source>
        <dbReference type="Proteomes" id="UP001374579"/>
    </source>
</evidence>
<feature type="transmembrane region" description="Helical" evidence="2">
    <location>
        <begin position="171"/>
        <end position="187"/>
    </location>
</feature>
<dbReference type="Proteomes" id="UP001374579">
    <property type="component" value="Unassembled WGS sequence"/>
</dbReference>
<feature type="transmembrane region" description="Helical" evidence="2">
    <location>
        <begin position="199"/>
        <end position="220"/>
    </location>
</feature>
<dbReference type="Pfam" id="PF09772">
    <property type="entry name" value="Tmem26"/>
    <property type="match status" value="1"/>
</dbReference>
<evidence type="ECO:0000313" key="3">
    <source>
        <dbReference type="EMBL" id="KAK7094030.1"/>
    </source>
</evidence>
<feature type="transmembrane region" description="Helical" evidence="2">
    <location>
        <begin position="72"/>
        <end position="91"/>
    </location>
</feature>
<keyword evidence="4" id="KW-1185">Reference proteome</keyword>
<feature type="compositionally biased region" description="Basic and acidic residues" evidence="1">
    <location>
        <begin position="362"/>
        <end position="382"/>
    </location>
</feature>
<sequence length="540" mass="59619">MASCLRRTRTAIAVCKAIISRTLFGLHGFICIWRVTVVKGEPLYWCLCGTLPLMILETVCTIKLKKGGEWKWLCPSVLLYLCTTVPAIWFLELDLMKTRMAPPLAHQLAMANTNLTESDAISGVLKGKLRISISLGREEWCKILEQLLLLILIIGRWLLPKGEITREQLSQLLLVYIGMAADIIELFEAFKEEGVKENFLLTIIILALWTASLTQFTFVLTSTKSKRMRPVLFQSASTTSAISTNGKSCCPTEVWSIVISMVLQDGPFLVLRMLLIFRYDVISYTNLFFTSKNSLVLMLQFYRLVVLFSQKKKEDSRAKSQQSETAGSSFGDSTGDLGRGPRFKSRKFPRNDEDGTSDECDDVRRNRGEVRSPTSARRESFKRQQHRAAVDYSTENEGSRGTQGSPSSQSDGDANATKRLKAKPGRRKVSEDSTRGSMGDSVEDVRSKGRGARGGAGEGGGGGGGRGGGGGGGEGKKEGVRRQRSAKDNWKGVQNLAKAIAFVNEAGTYKTLVLKPVDTRNNQTVFVVESEHEGRIMKGL</sequence>
<proteinExistence type="predicted"/>
<feature type="compositionally biased region" description="Basic and acidic residues" evidence="1">
    <location>
        <begin position="474"/>
        <end position="489"/>
    </location>
</feature>
<feature type="compositionally biased region" description="Gly residues" evidence="1">
    <location>
        <begin position="452"/>
        <end position="473"/>
    </location>
</feature>
<name>A0AAN9AWZ9_9CAEN</name>
<feature type="transmembrane region" description="Helical" evidence="2">
    <location>
        <begin position="143"/>
        <end position="159"/>
    </location>
</feature>
<keyword evidence="2" id="KW-0812">Transmembrane</keyword>
<feature type="compositionally biased region" description="Polar residues" evidence="1">
    <location>
        <begin position="319"/>
        <end position="332"/>
    </location>
</feature>
<comment type="caution">
    <text evidence="3">The sequence shown here is derived from an EMBL/GenBank/DDBJ whole genome shotgun (WGS) entry which is preliminary data.</text>
</comment>
<dbReference type="PANTHER" id="PTHR22168:SF8">
    <property type="entry name" value="TRANSMEMBRANE PROTEIN 26"/>
    <property type="match status" value="1"/>
</dbReference>
<organism evidence="3 4">
    <name type="scientific">Littorina saxatilis</name>
    <dbReference type="NCBI Taxonomy" id="31220"/>
    <lineage>
        <taxon>Eukaryota</taxon>
        <taxon>Metazoa</taxon>
        <taxon>Spiralia</taxon>
        <taxon>Lophotrochozoa</taxon>
        <taxon>Mollusca</taxon>
        <taxon>Gastropoda</taxon>
        <taxon>Caenogastropoda</taxon>
        <taxon>Littorinimorpha</taxon>
        <taxon>Littorinoidea</taxon>
        <taxon>Littorinidae</taxon>
        <taxon>Littorina</taxon>
    </lineage>
</organism>
<feature type="compositionally biased region" description="Basic residues" evidence="1">
    <location>
        <begin position="418"/>
        <end position="427"/>
    </location>
</feature>
<dbReference type="PANTHER" id="PTHR22168">
    <property type="entry name" value="TMEM26 PROTEIN"/>
    <property type="match status" value="1"/>
</dbReference>
<protein>
    <recommendedName>
        <fullName evidence="5">Transmembrane protein 26</fullName>
    </recommendedName>
</protein>
<keyword evidence="2" id="KW-1133">Transmembrane helix</keyword>
<accession>A0AAN9AWZ9</accession>
<dbReference type="AlphaFoldDB" id="A0AAN9AWZ9"/>
<feature type="transmembrane region" description="Helical" evidence="2">
    <location>
        <begin position="254"/>
        <end position="275"/>
    </location>
</feature>
<dbReference type="EMBL" id="JBAMIC010000019">
    <property type="protein sequence ID" value="KAK7094030.1"/>
    <property type="molecule type" value="Genomic_DNA"/>
</dbReference>
<gene>
    <name evidence="3" type="ORF">V1264_007706</name>
</gene>
<evidence type="ECO:0000256" key="2">
    <source>
        <dbReference type="SAM" id="Phobius"/>
    </source>
</evidence>
<feature type="compositionally biased region" description="Polar residues" evidence="1">
    <location>
        <begin position="393"/>
        <end position="412"/>
    </location>
</feature>
<reference evidence="3 4" key="1">
    <citation type="submission" date="2024-02" db="EMBL/GenBank/DDBJ databases">
        <title>Chromosome-scale genome assembly of the rough periwinkle Littorina saxatilis.</title>
        <authorList>
            <person name="De Jode A."/>
            <person name="Faria R."/>
            <person name="Formenti G."/>
            <person name="Sims Y."/>
            <person name="Smith T.P."/>
            <person name="Tracey A."/>
            <person name="Wood J.M.D."/>
            <person name="Zagrodzka Z.B."/>
            <person name="Johannesson K."/>
            <person name="Butlin R.K."/>
            <person name="Leder E.H."/>
        </authorList>
    </citation>
    <scope>NUCLEOTIDE SEQUENCE [LARGE SCALE GENOMIC DNA]</scope>
    <source>
        <strain evidence="3">Snail1</strain>
        <tissue evidence="3">Muscle</tissue>
    </source>
</reference>
<evidence type="ECO:0000256" key="1">
    <source>
        <dbReference type="SAM" id="MobiDB-lite"/>
    </source>
</evidence>